<sequence length="486" mass="51714">MKRSPRRICFYEDAETETWARLPMIPRCLSPPPDLILGSNSASCWGQCCSTLRSNSTSDASQGLFTNAPGVGGSLRNAGALTGMLGNCAGLTGLRADGRINAQQRRPVPCAPSTALRLIGWTWAGFSSGDPQPGPRDPPTVRWTKVWGQEGGDEGGAPHQQSVLVARGNVLEVTKAFMGRVSLPGYHGDRYNATLALIGLRSSDAGVYHCEVTVGDEVEQNTVPLEVKGLVFHYRSPGGRYTLSFPEAQRSCLQNSALIATPAQLHAAFSDGYENCDAGWLSDQTVRYPVQSPGPGCYGDGEDSPGVRSYGSKTADELFDVYCFTAELAGGVLLLCPAEVDSVRRSLTLQSPGAELATAGQLFLAWQAGLDRCAPGWLADGSVRYPINQPRPDCGGDKPGVRTLYRNPNGTGYHDTSALFDAYCHSVAGAKMEVPPSPKDRLDIQSGLSKELEEGPSPDWRDVIGGLSDPAPLTTEGVTAPTPDPL</sequence>
<reference evidence="12" key="1">
    <citation type="journal article" date="2023" name="Science">
        <title>Genome structures resolve the early diversification of teleost fishes.</title>
        <authorList>
            <person name="Parey E."/>
            <person name="Louis A."/>
            <person name="Montfort J."/>
            <person name="Bouchez O."/>
            <person name="Roques C."/>
            <person name="Iampietro C."/>
            <person name="Lluch J."/>
            <person name="Castinel A."/>
            <person name="Donnadieu C."/>
            <person name="Desvignes T."/>
            <person name="Floi Bucao C."/>
            <person name="Jouanno E."/>
            <person name="Wen M."/>
            <person name="Mejri S."/>
            <person name="Dirks R."/>
            <person name="Jansen H."/>
            <person name="Henkel C."/>
            <person name="Chen W.J."/>
            <person name="Zahm M."/>
            <person name="Cabau C."/>
            <person name="Klopp C."/>
            <person name="Thompson A.W."/>
            <person name="Robinson-Rechavi M."/>
            <person name="Braasch I."/>
            <person name="Lecointre G."/>
            <person name="Bobe J."/>
            <person name="Postlethwait J.H."/>
            <person name="Berthelot C."/>
            <person name="Roest Crollius H."/>
            <person name="Guiguen Y."/>
        </authorList>
    </citation>
    <scope>NUCLEOTIDE SEQUENCE</scope>
    <source>
        <strain evidence="12">Concon-B</strain>
    </source>
</reference>
<dbReference type="GO" id="GO:0045202">
    <property type="term" value="C:synapse"/>
    <property type="evidence" value="ECO:0007669"/>
    <property type="project" value="TreeGrafter"/>
</dbReference>
<keyword evidence="4" id="KW-0677">Repeat</keyword>
<evidence type="ECO:0000256" key="1">
    <source>
        <dbReference type="ARBA" id="ARBA00004498"/>
    </source>
</evidence>
<dbReference type="EMBL" id="JAFJMO010000006">
    <property type="protein sequence ID" value="KAJ8274054.1"/>
    <property type="molecule type" value="Genomic_DNA"/>
</dbReference>
<keyword evidence="7" id="KW-0393">Immunoglobulin domain</keyword>
<evidence type="ECO:0000256" key="3">
    <source>
        <dbReference type="ARBA" id="ARBA00022530"/>
    </source>
</evidence>
<dbReference type="FunFam" id="3.10.100.10:FF:000002">
    <property type="entry name" value="Hyaluronan proteoglycan link protein 1"/>
    <property type="match status" value="1"/>
</dbReference>
<dbReference type="GO" id="GO:0001501">
    <property type="term" value="P:skeletal system development"/>
    <property type="evidence" value="ECO:0007669"/>
    <property type="project" value="TreeGrafter"/>
</dbReference>
<protein>
    <recommendedName>
        <fullName evidence="11">Link domain-containing protein</fullName>
    </recommendedName>
</protein>
<evidence type="ECO:0000256" key="9">
    <source>
        <dbReference type="PROSITE-ProRule" id="PRU00323"/>
    </source>
</evidence>
<dbReference type="InterPro" id="IPR013106">
    <property type="entry name" value="Ig_V-set"/>
</dbReference>
<evidence type="ECO:0000256" key="5">
    <source>
        <dbReference type="ARBA" id="ARBA00023157"/>
    </source>
</evidence>
<keyword evidence="6" id="KW-0373">Hyaluronic acid</keyword>
<dbReference type="InterPro" id="IPR050691">
    <property type="entry name" value="Hyaluronan_bind_Proteoglycan"/>
</dbReference>
<evidence type="ECO:0000259" key="11">
    <source>
        <dbReference type="PROSITE" id="PS50963"/>
    </source>
</evidence>
<dbReference type="PANTHER" id="PTHR22804:SF24">
    <property type="entry name" value="NEUROCAN CORE PROTEIN"/>
    <property type="match status" value="1"/>
</dbReference>
<keyword evidence="13" id="KW-1185">Reference proteome</keyword>
<dbReference type="SUPFAM" id="SSF48726">
    <property type="entry name" value="Immunoglobulin"/>
    <property type="match status" value="1"/>
</dbReference>
<dbReference type="InterPro" id="IPR016187">
    <property type="entry name" value="CTDL_fold"/>
</dbReference>
<dbReference type="OrthoDB" id="5860362at2759"/>
<dbReference type="InterPro" id="IPR013783">
    <property type="entry name" value="Ig-like_fold"/>
</dbReference>
<dbReference type="SMART" id="SM00445">
    <property type="entry name" value="LINK"/>
    <property type="match status" value="2"/>
</dbReference>
<dbReference type="InterPro" id="IPR036179">
    <property type="entry name" value="Ig-like_dom_sf"/>
</dbReference>
<evidence type="ECO:0000313" key="12">
    <source>
        <dbReference type="EMBL" id="KAJ8274054.1"/>
    </source>
</evidence>
<organism evidence="12 13">
    <name type="scientific">Conger conger</name>
    <name type="common">Conger eel</name>
    <name type="synonym">Muraena conger</name>
    <dbReference type="NCBI Taxonomy" id="82655"/>
    <lineage>
        <taxon>Eukaryota</taxon>
        <taxon>Metazoa</taxon>
        <taxon>Chordata</taxon>
        <taxon>Craniata</taxon>
        <taxon>Vertebrata</taxon>
        <taxon>Euteleostomi</taxon>
        <taxon>Actinopterygii</taxon>
        <taxon>Neopterygii</taxon>
        <taxon>Teleostei</taxon>
        <taxon>Anguilliformes</taxon>
        <taxon>Congridae</taxon>
        <taxon>Conger</taxon>
    </lineage>
</organism>
<dbReference type="GO" id="GO:0005615">
    <property type="term" value="C:extracellular space"/>
    <property type="evidence" value="ECO:0007669"/>
    <property type="project" value="TreeGrafter"/>
</dbReference>
<comment type="caution">
    <text evidence="12">The sequence shown here is derived from an EMBL/GenBank/DDBJ whole genome shotgun (WGS) entry which is preliminary data.</text>
</comment>
<dbReference type="GO" id="GO:0007417">
    <property type="term" value="P:central nervous system development"/>
    <property type="evidence" value="ECO:0007669"/>
    <property type="project" value="TreeGrafter"/>
</dbReference>
<name>A0A9Q1HYN4_CONCO</name>
<feature type="disulfide bond" evidence="9">
    <location>
        <begin position="276"/>
        <end position="297"/>
    </location>
</feature>
<dbReference type="PRINTS" id="PR01265">
    <property type="entry name" value="LINKMODULE"/>
</dbReference>
<keyword evidence="5 9" id="KW-1015">Disulfide bond</keyword>
<dbReference type="GO" id="GO:0010001">
    <property type="term" value="P:glial cell differentiation"/>
    <property type="evidence" value="ECO:0007669"/>
    <property type="project" value="TreeGrafter"/>
</dbReference>
<dbReference type="AlphaFoldDB" id="A0A9Q1HYN4"/>
<dbReference type="PROSITE" id="PS50963">
    <property type="entry name" value="LINK_2"/>
    <property type="match status" value="2"/>
</dbReference>
<dbReference type="InterPro" id="IPR000538">
    <property type="entry name" value="Link_dom"/>
</dbReference>
<feature type="disulfide bond" evidence="9">
    <location>
        <begin position="373"/>
        <end position="394"/>
    </location>
</feature>
<keyword evidence="2" id="KW-0964">Secreted</keyword>
<dbReference type="GO" id="GO:0005540">
    <property type="term" value="F:hyaluronic acid binding"/>
    <property type="evidence" value="ECO:0007669"/>
    <property type="project" value="UniProtKB-KW"/>
</dbReference>
<dbReference type="Gene3D" id="3.10.100.10">
    <property type="entry name" value="Mannose-Binding Protein A, subunit A"/>
    <property type="match status" value="2"/>
</dbReference>
<dbReference type="Gene3D" id="2.60.40.10">
    <property type="entry name" value="Immunoglobulins"/>
    <property type="match status" value="1"/>
</dbReference>
<dbReference type="GO" id="GO:0002052">
    <property type="term" value="P:positive regulation of neuroblast proliferation"/>
    <property type="evidence" value="ECO:0007669"/>
    <property type="project" value="TreeGrafter"/>
</dbReference>
<dbReference type="GO" id="GO:0072534">
    <property type="term" value="C:perineuronal net"/>
    <property type="evidence" value="ECO:0007669"/>
    <property type="project" value="TreeGrafter"/>
</dbReference>
<dbReference type="PANTHER" id="PTHR22804">
    <property type="entry name" value="AGGRECAN/VERSICAN PROTEOGLYCAN"/>
    <property type="match status" value="1"/>
</dbReference>
<proteinExistence type="inferred from homology"/>
<evidence type="ECO:0000256" key="10">
    <source>
        <dbReference type="SAM" id="MobiDB-lite"/>
    </source>
</evidence>
<dbReference type="Pfam" id="PF07686">
    <property type="entry name" value="V-set"/>
    <property type="match status" value="1"/>
</dbReference>
<evidence type="ECO:0000256" key="6">
    <source>
        <dbReference type="ARBA" id="ARBA00023290"/>
    </source>
</evidence>
<evidence type="ECO:0000313" key="13">
    <source>
        <dbReference type="Proteomes" id="UP001152803"/>
    </source>
</evidence>
<dbReference type="Pfam" id="PF00193">
    <property type="entry name" value="Xlink"/>
    <property type="match status" value="2"/>
</dbReference>
<feature type="region of interest" description="Disordered" evidence="10">
    <location>
        <begin position="434"/>
        <end position="486"/>
    </location>
</feature>
<evidence type="ECO:0000256" key="8">
    <source>
        <dbReference type="ARBA" id="ARBA00038272"/>
    </source>
</evidence>
<dbReference type="InterPro" id="IPR016186">
    <property type="entry name" value="C-type_lectin-like/link_sf"/>
</dbReference>
<accession>A0A9Q1HYN4</accession>
<dbReference type="FunFam" id="3.10.100.10:FF:000001">
    <property type="entry name" value="Hyaluronan proteoglycan link protein 1"/>
    <property type="match status" value="1"/>
</dbReference>
<dbReference type="Proteomes" id="UP001152803">
    <property type="component" value="Unassembled WGS sequence"/>
</dbReference>
<evidence type="ECO:0000256" key="7">
    <source>
        <dbReference type="ARBA" id="ARBA00023319"/>
    </source>
</evidence>
<keyword evidence="3" id="KW-0272">Extracellular matrix</keyword>
<evidence type="ECO:0000256" key="4">
    <source>
        <dbReference type="ARBA" id="ARBA00022737"/>
    </source>
</evidence>
<dbReference type="GO" id="GO:0007155">
    <property type="term" value="P:cell adhesion"/>
    <property type="evidence" value="ECO:0007669"/>
    <property type="project" value="InterPro"/>
</dbReference>
<gene>
    <name evidence="12" type="ORF">COCON_G00086790</name>
</gene>
<dbReference type="CDD" id="cd03517">
    <property type="entry name" value="Link_domain_CSPGs_modules_1_3"/>
    <property type="match status" value="1"/>
</dbReference>
<comment type="similarity">
    <text evidence="8">Belongs to the HAPLN family.</text>
</comment>
<evidence type="ECO:0000256" key="2">
    <source>
        <dbReference type="ARBA" id="ARBA00022525"/>
    </source>
</evidence>
<dbReference type="SUPFAM" id="SSF56436">
    <property type="entry name" value="C-type lectin-like"/>
    <property type="match status" value="2"/>
</dbReference>
<feature type="domain" description="Link" evidence="11">
    <location>
        <begin position="327"/>
        <end position="426"/>
    </location>
</feature>
<comment type="caution">
    <text evidence="9">Lacks conserved residue(s) required for the propagation of feature annotation.</text>
</comment>
<comment type="subcellular location">
    <subcellularLocation>
        <location evidence="1">Secreted</location>
        <location evidence="1">Extracellular space</location>
        <location evidence="1">Extracellular matrix</location>
    </subcellularLocation>
</comment>
<dbReference type="PROSITE" id="PS01241">
    <property type="entry name" value="LINK_1"/>
    <property type="match status" value="1"/>
</dbReference>
<feature type="domain" description="Link" evidence="11">
    <location>
        <begin position="230"/>
        <end position="325"/>
    </location>
</feature>